<keyword evidence="1" id="KW-0040">ANK repeat</keyword>
<reference evidence="3" key="2">
    <citation type="journal article" date="2007" name="Science">
        <title>Draft genome sequence of the sexually transmitted pathogen Trichomonas vaginalis.</title>
        <authorList>
            <person name="Carlton J.M."/>
            <person name="Hirt R.P."/>
            <person name="Silva J.C."/>
            <person name="Delcher A.L."/>
            <person name="Schatz M."/>
            <person name="Zhao Q."/>
            <person name="Wortman J.R."/>
            <person name="Bidwell S.L."/>
            <person name="Alsmark U.C.M."/>
            <person name="Besteiro S."/>
            <person name="Sicheritz-Ponten T."/>
            <person name="Noel C.J."/>
            <person name="Dacks J.B."/>
            <person name="Foster P.G."/>
            <person name="Simillion C."/>
            <person name="Van de Peer Y."/>
            <person name="Miranda-Saavedra D."/>
            <person name="Barton G.J."/>
            <person name="Westrop G.D."/>
            <person name="Mueller S."/>
            <person name="Dessi D."/>
            <person name="Fiori P.L."/>
            <person name="Ren Q."/>
            <person name="Paulsen I."/>
            <person name="Zhang H."/>
            <person name="Bastida-Corcuera F.D."/>
            <person name="Simoes-Barbosa A."/>
            <person name="Brown M.T."/>
            <person name="Hayes R.D."/>
            <person name="Mukherjee M."/>
            <person name="Okumura C.Y."/>
            <person name="Schneider R."/>
            <person name="Smith A.J."/>
            <person name="Vanacova S."/>
            <person name="Villalvazo M."/>
            <person name="Haas B.J."/>
            <person name="Pertea M."/>
            <person name="Feldblyum T.V."/>
            <person name="Utterback T.R."/>
            <person name="Shu C.L."/>
            <person name="Osoegawa K."/>
            <person name="de Jong P.J."/>
            <person name="Hrdy I."/>
            <person name="Horvathova L."/>
            <person name="Zubacova Z."/>
            <person name="Dolezal P."/>
            <person name="Malik S.B."/>
            <person name="Logsdon J.M. Jr."/>
            <person name="Henze K."/>
            <person name="Gupta A."/>
            <person name="Wang C.C."/>
            <person name="Dunne R.L."/>
            <person name="Upcroft J.A."/>
            <person name="Upcroft P."/>
            <person name="White O."/>
            <person name="Salzberg S.L."/>
            <person name="Tang P."/>
            <person name="Chiu C.-H."/>
            <person name="Lee Y.-S."/>
            <person name="Embley T.M."/>
            <person name="Coombs G.H."/>
            <person name="Mottram J.C."/>
            <person name="Tachezy J."/>
            <person name="Fraser-Liggett C.M."/>
            <person name="Johnson P.J."/>
        </authorList>
    </citation>
    <scope>NUCLEOTIDE SEQUENCE [LARGE SCALE GENOMIC DNA]</scope>
    <source>
        <strain evidence="3">G3</strain>
    </source>
</reference>
<feature type="domain" description="DUF3447" evidence="2">
    <location>
        <begin position="182"/>
        <end position="260"/>
    </location>
</feature>
<dbReference type="Pfam" id="PF11929">
    <property type="entry name" value="DUF3447"/>
    <property type="match status" value="1"/>
</dbReference>
<evidence type="ECO:0000313" key="3">
    <source>
        <dbReference type="EMBL" id="EAY23421.1"/>
    </source>
</evidence>
<dbReference type="KEGG" id="tva:5468986"/>
<dbReference type="InterPro" id="IPR002110">
    <property type="entry name" value="Ankyrin_rpt"/>
</dbReference>
<dbReference type="Proteomes" id="UP000001542">
    <property type="component" value="Unassembled WGS sequence"/>
</dbReference>
<dbReference type="STRING" id="5722.A2D7Y8"/>
<dbReference type="SMART" id="SM00248">
    <property type="entry name" value="ANK"/>
    <property type="match status" value="7"/>
</dbReference>
<feature type="repeat" description="ANK" evidence="1">
    <location>
        <begin position="331"/>
        <end position="363"/>
    </location>
</feature>
<evidence type="ECO:0000259" key="2">
    <source>
        <dbReference type="Pfam" id="PF11929"/>
    </source>
</evidence>
<dbReference type="VEuPathDB" id="TrichDB:TVAG_070850"/>
<feature type="repeat" description="ANK" evidence="1">
    <location>
        <begin position="397"/>
        <end position="429"/>
    </location>
</feature>
<dbReference type="SUPFAM" id="SSF48403">
    <property type="entry name" value="Ankyrin repeat"/>
    <property type="match status" value="2"/>
</dbReference>
<dbReference type="PANTHER" id="PTHR24182:SF13">
    <property type="entry name" value="LD18443P"/>
    <property type="match status" value="1"/>
</dbReference>
<organism evidence="3 4">
    <name type="scientific">Trichomonas vaginalis (strain ATCC PRA-98 / G3)</name>
    <dbReference type="NCBI Taxonomy" id="412133"/>
    <lineage>
        <taxon>Eukaryota</taxon>
        <taxon>Metamonada</taxon>
        <taxon>Parabasalia</taxon>
        <taxon>Trichomonadida</taxon>
        <taxon>Trichomonadidae</taxon>
        <taxon>Trichomonas</taxon>
    </lineage>
</organism>
<reference evidence="3" key="1">
    <citation type="submission" date="2006-10" db="EMBL/GenBank/DDBJ databases">
        <authorList>
            <person name="Amadeo P."/>
            <person name="Zhao Q."/>
            <person name="Wortman J."/>
            <person name="Fraser-Liggett C."/>
            <person name="Carlton J."/>
        </authorList>
    </citation>
    <scope>NUCLEOTIDE SEQUENCE</scope>
    <source>
        <strain evidence="3">G3</strain>
    </source>
</reference>
<dbReference type="SMR" id="A2D7Y8"/>
<dbReference type="VEuPathDB" id="TrichDB:TVAGG3_1045470"/>
<dbReference type="InParanoid" id="A2D7Y8"/>
<dbReference type="EMBL" id="DS113178">
    <property type="protein sequence ID" value="EAY23421.1"/>
    <property type="molecule type" value="Genomic_DNA"/>
</dbReference>
<dbReference type="InterPro" id="IPR020683">
    <property type="entry name" value="DUF3447"/>
</dbReference>
<dbReference type="InterPro" id="IPR036770">
    <property type="entry name" value="Ankyrin_rpt-contain_sf"/>
</dbReference>
<dbReference type="AlphaFoldDB" id="A2D7Y8"/>
<dbReference type="PROSITE" id="PS50088">
    <property type="entry name" value="ANK_REPEAT"/>
    <property type="match status" value="4"/>
</dbReference>
<proteinExistence type="predicted"/>
<dbReference type="eggNOG" id="KOG0504">
    <property type="taxonomic scope" value="Eukaryota"/>
</dbReference>
<dbReference type="Pfam" id="PF12796">
    <property type="entry name" value="Ank_2"/>
    <property type="match status" value="2"/>
</dbReference>
<evidence type="ECO:0000313" key="4">
    <source>
        <dbReference type="Proteomes" id="UP000001542"/>
    </source>
</evidence>
<evidence type="ECO:0000256" key="1">
    <source>
        <dbReference type="PROSITE-ProRule" id="PRU00023"/>
    </source>
</evidence>
<accession>A2D7Y8</accession>
<feature type="repeat" description="ANK" evidence="1">
    <location>
        <begin position="297"/>
        <end position="329"/>
    </location>
</feature>
<feature type="repeat" description="ANK" evidence="1">
    <location>
        <begin position="364"/>
        <end position="396"/>
    </location>
</feature>
<protein>
    <recommendedName>
        <fullName evidence="2">DUF3447 domain-containing protein</fullName>
    </recommendedName>
</protein>
<dbReference type="Gene3D" id="1.25.40.20">
    <property type="entry name" value="Ankyrin repeat-containing domain"/>
    <property type="match status" value="1"/>
</dbReference>
<dbReference type="OrthoDB" id="2093540at2759"/>
<gene>
    <name evidence="3" type="ORF">TVAG_070850</name>
</gene>
<dbReference type="RefSeq" id="XP_001584407.1">
    <property type="nucleotide sequence ID" value="XM_001584357.1"/>
</dbReference>
<dbReference type="PANTHER" id="PTHR24182">
    <property type="entry name" value="ANKYRIN REPEAT AND SOCS BOX CONTAINING 4"/>
    <property type="match status" value="1"/>
</dbReference>
<name>A2D7Y8_TRIV3</name>
<sequence length="457" mass="53015">MSEPYEELMSMFKKADEVICSLYTLKTSKEEDLDKLYQSIKTELIETKYFTFKDVATCLVDNFNHRCHFLLSYFYIFKKFYEEYQPKLDNEKLNISDFLEFKDNQYFIKENILNLYTQKSIYNAIINDNKLEFIPYTEAEGFDPNQRLGDNFPIKKCKWFSILEFCCNCGAVDCFKILISKFNTVNITSTCVFYSFLGGNADIMNECFKKRSPDKDRDTMSYAIISHNIDFITFMMDEYNREILLSTSCKHYNLHAFFIYLDRTKDFETCLEYATYFNIPKLCEYLITHGADVKSPNGATAFYNAILMDHKDVVDLLRSHGADINLKFNQFGQSYLLIAVRENNLQNVEALLSYGADINTTDYSGLSVIHYATMNNYTELLNYLVTSGVDVNITDNQNQTALHIAVLNTQYENCKILLEHGARADIANNRGETALDIAVKNCYTKIAELITSYSKED</sequence>
<keyword evidence="4" id="KW-1185">Reference proteome</keyword>
<dbReference type="PROSITE" id="PS50297">
    <property type="entry name" value="ANK_REP_REGION"/>
    <property type="match status" value="4"/>
</dbReference>